<keyword evidence="3" id="KW-1185">Reference proteome</keyword>
<accession>A0A9D3W2C2</accession>
<dbReference type="OrthoDB" id="10571089at2759"/>
<sequence length="180" mass="20254">MEGKPPLEVRRMVTSSWRQLYQELYFYFAKADRAGPSLTIFAPNVETKAVVESSTTQLCGRFIGLLQSSYYNVIETSMERYSSVSDTNFNFGDHYQLGYELNPNLDTRGGSTYSEGPSIYTCWQFGANVDRNMGYRRTDDLLSMIGSDKGTSNPLVEDENEDAAKEEDAVEEEGVANVIE</sequence>
<gene>
    <name evidence="2" type="ORF">J1N35_010855</name>
</gene>
<feature type="region of interest" description="Disordered" evidence="1">
    <location>
        <begin position="146"/>
        <end position="180"/>
    </location>
</feature>
<proteinExistence type="predicted"/>
<evidence type="ECO:0000313" key="3">
    <source>
        <dbReference type="Proteomes" id="UP000828251"/>
    </source>
</evidence>
<dbReference type="AlphaFoldDB" id="A0A9D3W2C2"/>
<evidence type="ECO:0000256" key="1">
    <source>
        <dbReference type="SAM" id="MobiDB-lite"/>
    </source>
</evidence>
<reference evidence="2 3" key="1">
    <citation type="journal article" date="2021" name="Plant Biotechnol. J.">
        <title>Multi-omics assisted identification of the key and species-specific regulatory components of drought-tolerant mechanisms in Gossypium stocksii.</title>
        <authorList>
            <person name="Yu D."/>
            <person name="Ke L."/>
            <person name="Zhang D."/>
            <person name="Wu Y."/>
            <person name="Sun Y."/>
            <person name="Mei J."/>
            <person name="Sun J."/>
            <person name="Sun Y."/>
        </authorList>
    </citation>
    <scope>NUCLEOTIDE SEQUENCE [LARGE SCALE GENOMIC DNA]</scope>
    <source>
        <strain evidence="3">cv. E1</strain>
        <tissue evidence="2">Leaf</tissue>
    </source>
</reference>
<dbReference type="Proteomes" id="UP000828251">
    <property type="component" value="Unassembled WGS sequence"/>
</dbReference>
<comment type="caution">
    <text evidence="2">The sequence shown here is derived from an EMBL/GenBank/DDBJ whole genome shotgun (WGS) entry which is preliminary data.</text>
</comment>
<organism evidence="2 3">
    <name type="scientific">Gossypium stocksii</name>
    <dbReference type="NCBI Taxonomy" id="47602"/>
    <lineage>
        <taxon>Eukaryota</taxon>
        <taxon>Viridiplantae</taxon>
        <taxon>Streptophyta</taxon>
        <taxon>Embryophyta</taxon>
        <taxon>Tracheophyta</taxon>
        <taxon>Spermatophyta</taxon>
        <taxon>Magnoliopsida</taxon>
        <taxon>eudicotyledons</taxon>
        <taxon>Gunneridae</taxon>
        <taxon>Pentapetalae</taxon>
        <taxon>rosids</taxon>
        <taxon>malvids</taxon>
        <taxon>Malvales</taxon>
        <taxon>Malvaceae</taxon>
        <taxon>Malvoideae</taxon>
        <taxon>Gossypium</taxon>
    </lineage>
</organism>
<evidence type="ECO:0000313" key="2">
    <source>
        <dbReference type="EMBL" id="KAH1107087.1"/>
    </source>
</evidence>
<dbReference type="EMBL" id="JAIQCV010000004">
    <property type="protein sequence ID" value="KAH1107087.1"/>
    <property type="molecule type" value="Genomic_DNA"/>
</dbReference>
<protein>
    <submittedName>
        <fullName evidence="2">Uncharacterized protein</fullName>
    </submittedName>
</protein>
<name>A0A9D3W2C2_9ROSI</name>